<proteinExistence type="predicted"/>
<dbReference type="Pfam" id="PF05235">
    <property type="entry name" value="CHAD"/>
    <property type="match status" value="1"/>
</dbReference>
<dbReference type="InterPro" id="IPR033469">
    <property type="entry name" value="CYTH-like_dom_sf"/>
</dbReference>
<dbReference type="Gene3D" id="1.40.20.10">
    <property type="entry name" value="CHAD domain"/>
    <property type="match status" value="1"/>
</dbReference>
<evidence type="ECO:0000313" key="2">
    <source>
        <dbReference type="EMBL" id="WFP24359.1"/>
    </source>
</evidence>
<dbReference type="SMART" id="SM00880">
    <property type="entry name" value="CHAD"/>
    <property type="match status" value="1"/>
</dbReference>
<name>A0AAX3T5I3_9ACTN</name>
<organism evidence="2 3">
    <name type="scientific">Gordonia hongkongensis</name>
    <dbReference type="NCBI Taxonomy" id="1701090"/>
    <lineage>
        <taxon>Bacteria</taxon>
        <taxon>Bacillati</taxon>
        <taxon>Actinomycetota</taxon>
        <taxon>Actinomycetes</taxon>
        <taxon>Mycobacteriales</taxon>
        <taxon>Gordoniaceae</taxon>
        <taxon>Gordonia</taxon>
    </lineage>
</organism>
<evidence type="ECO:0000259" key="1">
    <source>
        <dbReference type="PROSITE" id="PS51708"/>
    </source>
</evidence>
<dbReference type="SUPFAM" id="SSF55154">
    <property type="entry name" value="CYTH-like phosphatases"/>
    <property type="match status" value="1"/>
</dbReference>
<sequence length="478" mass="51631">MHTDTTRADTWDFGLDSAIPDLGDPGDVEITSTDFSDTYYDTEDRDLLAHGTTVVYVDGDDGDERPAGWRVVTPSPGEVITERIDAPSTAVPPTIADALWGLSGGKPLRVAAIVHTHRTRHRHLDANGETDYEVIDDTVSATATGPVATATSWREVAVRSASSDAVPKGVRKRMVGAGARPASASSTYERAIGHEAPHRAGSASPAAAAALDYVHEQIATIFAGDVALRRGENPVHGVRVAIRRLRSTLRTAAPLFEPSDLVGLDDELRWFAGVLGEVRDREVLRARFATALAELPDELVLGPVAARIEEELSAQQHHHRENVAAEMTSDRYRRLLSTLTTWNEAVPLVDDQISKKQVRQIATRAARKADKRLKQALASGHEEDLHRARKAAKRARYAGELATPVVGSIGHAQAKRHKKIQTVLGEHQDAAVAARALRELGAAAGIRKGENGFTYGILYQRELHAAAAARDAVLSGKK</sequence>
<dbReference type="RefSeq" id="WP_165629584.1">
    <property type="nucleotide sequence ID" value="NZ_CP121270.1"/>
</dbReference>
<dbReference type="PANTHER" id="PTHR39339">
    <property type="entry name" value="SLR1444 PROTEIN"/>
    <property type="match status" value="1"/>
</dbReference>
<dbReference type="EMBL" id="CP121270">
    <property type="protein sequence ID" value="WFP24359.1"/>
    <property type="molecule type" value="Genomic_DNA"/>
</dbReference>
<dbReference type="InterPro" id="IPR007899">
    <property type="entry name" value="CHAD_dom"/>
</dbReference>
<dbReference type="PANTHER" id="PTHR39339:SF1">
    <property type="entry name" value="CHAD DOMAIN-CONTAINING PROTEIN"/>
    <property type="match status" value="1"/>
</dbReference>
<dbReference type="Proteomes" id="UP001213504">
    <property type="component" value="Chromosome"/>
</dbReference>
<dbReference type="PROSITE" id="PS51708">
    <property type="entry name" value="CHAD"/>
    <property type="match status" value="1"/>
</dbReference>
<protein>
    <submittedName>
        <fullName evidence="2">CHAD domain-containing protein</fullName>
    </submittedName>
</protein>
<accession>A0AAX3T5I3</accession>
<reference evidence="2" key="1">
    <citation type="submission" date="2023-04" db="EMBL/GenBank/DDBJ databases">
        <title>Complete genome sequence of a phthalic acid esters degrading bacterial strain.</title>
        <authorList>
            <person name="Weng L."/>
            <person name="Jia Y."/>
            <person name="Ren L."/>
        </authorList>
    </citation>
    <scope>NUCLEOTIDE SEQUENCE</scope>
    <source>
        <strain evidence="2">RL-LY01</strain>
    </source>
</reference>
<gene>
    <name evidence="2" type="ORF">P9A14_19850</name>
</gene>
<dbReference type="AlphaFoldDB" id="A0AAX3T5I3"/>
<dbReference type="InterPro" id="IPR038186">
    <property type="entry name" value="CHAD_dom_sf"/>
</dbReference>
<evidence type="ECO:0000313" key="3">
    <source>
        <dbReference type="Proteomes" id="UP001213504"/>
    </source>
</evidence>
<feature type="domain" description="CHAD" evidence="1">
    <location>
        <begin position="200"/>
        <end position="478"/>
    </location>
</feature>